<comment type="caution">
    <text evidence="1">The sequence shown here is derived from an EMBL/GenBank/DDBJ whole genome shotgun (WGS) entry which is preliminary data.</text>
</comment>
<name>A0ACA9PDZ7_9GLOM</name>
<gene>
    <name evidence="1" type="ORF">SCALOS_LOCUS10604</name>
</gene>
<evidence type="ECO:0000313" key="2">
    <source>
        <dbReference type="Proteomes" id="UP000789860"/>
    </source>
</evidence>
<organism evidence="1 2">
    <name type="scientific">Scutellospora calospora</name>
    <dbReference type="NCBI Taxonomy" id="85575"/>
    <lineage>
        <taxon>Eukaryota</taxon>
        <taxon>Fungi</taxon>
        <taxon>Fungi incertae sedis</taxon>
        <taxon>Mucoromycota</taxon>
        <taxon>Glomeromycotina</taxon>
        <taxon>Glomeromycetes</taxon>
        <taxon>Diversisporales</taxon>
        <taxon>Gigasporaceae</taxon>
        <taxon>Scutellospora</taxon>
    </lineage>
</organism>
<keyword evidence="2" id="KW-1185">Reference proteome</keyword>
<feature type="non-terminal residue" evidence="1">
    <location>
        <position position="1"/>
    </location>
</feature>
<evidence type="ECO:0000313" key="1">
    <source>
        <dbReference type="EMBL" id="CAG8704040.1"/>
    </source>
</evidence>
<sequence>TNDTQQNTTYSTTEHNLETTNYSNTQNTNLYIQTVSEDH</sequence>
<protein>
    <submittedName>
        <fullName evidence="1">11511_t:CDS:1</fullName>
    </submittedName>
</protein>
<dbReference type="EMBL" id="CAJVPM010040684">
    <property type="protein sequence ID" value="CAG8704040.1"/>
    <property type="molecule type" value="Genomic_DNA"/>
</dbReference>
<proteinExistence type="predicted"/>
<dbReference type="Proteomes" id="UP000789860">
    <property type="component" value="Unassembled WGS sequence"/>
</dbReference>
<feature type="non-terminal residue" evidence="1">
    <location>
        <position position="39"/>
    </location>
</feature>
<reference evidence="1" key="1">
    <citation type="submission" date="2021-06" db="EMBL/GenBank/DDBJ databases">
        <authorList>
            <person name="Kallberg Y."/>
            <person name="Tangrot J."/>
            <person name="Rosling A."/>
        </authorList>
    </citation>
    <scope>NUCLEOTIDE SEQUENCE</scope>
    <source>
        <strain evidence="1">AU212A</strain>
    </source>
</reference>
<accession>A0ACA9PDZ7</accession>